<reference evidence="5 6" key="1">
    <citation type="journal article" date="2019" name="Nat. Med.">
        <title>A library of human gut bacterial isolates paired with longitudinal multiomics data enables mechanistic microbiome research.</title>
        <authorList>
            <person name="Poyet M."/>
            <person name="Groussin M."/>
            <person name="Gibbons S.M."/>
            <person name="Avila-Pacheco J."/>
            <person name="Jiang X."/>
            <person name="Kearney S.M."/>
            <person name="Perrotta A.R."/>
            <person name="Berdy B."/>
            <person name="Zhao S."/>
            <person name="Lieberman T.D."/>
            <person name="Swanson P.K."/>
            <person name="Smith M."/>
            <person name="Roesemann S."/>
            <person name="Alexander J.E."/>
            <person name="Rich S.A."/>
            <person name="Livny J."/>
            <person name="Vlamakis H."/>
            <person name="Clish C."/>
            <person name="Bullock K."/>
            <person name="Deik A."/>
            <person name="Scott J."/>
            <person name="Pierce K.A."/>
            <person name="Xavier R.J."/>
            <person name="Alm E.J."/>
        </authorList>
    </citation>
    <scope>NUCLEOTIDE SEQUENCE [LARGE SCALE GENOMIC DNA]</scope>
    <source>
        <strain evidence="3 5">BIOML-A4</strain>
        <strain evidence="4 6">BIOML-A5</strain>
    </source>
</reference>
<name>A0A6N7S960_9FIRM</name>
<feature type="transmembrane region" description="Helical" evidence="1">
    <location>
        <begin position="54"/>
        <end position="80"/>
    </location>
</feature>
<dbReference type="PANTHER" id="PTHR40446:SF2">
    <property type="entry name" value="N-ACETYLGLUCOSAMINE-1-PHOSPHODIESTER ALPHA-N-ACETYLGLUCOSAMINIDASE"/>
    <property type="match status" value="1"/>
</dbReference>
<feature type="transmembrane region" description="Helical" evidence="1">
    <location>
        <begin position="6"/>
        <end position="25"/>
    </location>
</feature>
<comment type="caution">
    <text evidence="3">The sequence shown here is derived from an EMBL/GenBank/DDBJ whole genome shotgun (WGS) entry which is preliminary data.</text>
</comment>
<protein>
    <submittedName>
        <fullName evidence="3">Phosphodiester glycosidase family protein</fullName>
    </submittedName>
</protein>
<accession>A0A6N7S960</accession>
<dbReference type="OrthoDB" id="9809781at2"/>
<keyword evidence="1" id="KW-0812">Transmembrane</keyword>
<dbReference type="Proteomes" id="UP000433575">
    <property type="component" value="Unassembled WGS sequence"/>
</dbReference>
<sequence length="368" mass="39722">MKSSFISSAHALFSGAVADIIMLWLNTNKRKESYEDQTSYMKQMTKKRKAKKSGISAGALSGIILVMVLAGAGITGTLALNSIYRGPYKAYTQHLLETMEEGSLQYKAAGLFYSQAELEAIRNPQLADEEDKPTASESADKDAIEIIDLKGTTFEGKLMIVHDPSRVFVACNPNMDSGAPGYSVEKYIQDNNAIAGINAGGFEDAGGNGNGGTAYGIVIHDGKLISGRPNEFTPVIGINNANQLVVGDMTAQQALDYDIRDAVTFGPVFIKNWDVVFETGRHPGLNPRTVIGQRYDGAFLLMVLDGRQPSSFGSTYQDIIDIMQQYDAVNAANLDGGNSTVMVYDGETLNTTVSIKGDRRVPTAFIVK</sequence>
<keyword evidence="3" id="KW-0326">Glycosidase</keyword>
<evidence type="ECO:0000313" key="4">
    <source>
        <dbReference type="EMBL" id="MSC33890.1"/>
    </source>
</evidence>
<evidence type="ECO:0000259" key="2">
    <source>
        <dbReference type="Pfam" id="PF09992"/>
    </source>
</evidence>
<organism evidence="3 5">
    <name type="scientific">Holdemania massiliensis</name>
    <dbReference type="NCBI Taxonomy" id="1468449"/>
    <lineage>
        <taxon>Bacteria</taxon>
        <taxon>Bacillati</taxon>
        <taxon>Bacillota</taxon>
        <taxon>Erysipelotrichia</taxon>
        <taxon>Erysipelotrichales</taxon>
        <taxon>Erysipelotrichaceae</taxon>
        <taxon>Holdemania</taxon>
    </lineage>
</organism>
<dbReference type="InterPro" id="IPR018711">
    <property type="entry name" value="NAGPA"/>
</dbReference>
<gene>
    <name evidence="4" type="ORF">GKD88_12250</name>
    <name evidence="3" type="ORF">GKE08_12580</name>
</gene>
<dbReference type="PANTHER" id="PTHR40446">
    <property type="entry name" value="N-ACETYLGLUCOSAMINE-1-PHOSPHODIESTER ALPHA-N-ACETYLGLUCOSAMINIDASE"/>
    <property type="match status" value="1"/>
</dbReference>
<dbReference type="GO" id="GO:0016798">
    <property type="term" value="F:hydrolase activity, acting on glycosyl bonds"/>
    <property type="evidence" value="ECO:0007669"/>
    <property type="project" value="UniProtKB-KW"/>
</dbReference>
<dbReference type="EMBL" id="WKPJ01000021">
    <property type="protein sequence ID" value="MSA90160.1"/>
    <property type="molecule type" value="Genomic_DNA"/>
</dbReference>
<keyword evidence="3" id="KW-0378">Hydrolase</keyword>
<evidence type="ECO:0000313" key="5">
    <source>
        <dbReference type="Proteomes" id="UP000433575"/>
    </source>
</evidence>
<keyword evidence="6" id="KW-1185">Reference proteome</keyword>
<proteinExistence type="predicted"/>
<keyword evidence="1" id="KW-0472">Membrane</keyword>
<evidence type="ECO:0000256" key="1">
    <source>
        <dbReference type="SAM" id="Phobius"/>
    </source>
</evidence>
<evidence type="ECO:0000313" key="3">
    <source>
        <dbReference type="EMBL" id="MSA90160.1"/>
    </source>
</evidence>
<dbReference type="Proteomes" id="UP000480929">
    <property type="component" value="Unassembled WGS sequence"/>
</dbReference>
<feature type="domain" description="Phosphodiester glycosidase" evidence="2">
    <location>
        <begin position="191"/>
        <end position="367"/>
    </location>
</feature>
<dbReference type="Pfam" id="PF09992">
    <property type="entry name" value="NAGPA"/>
    <property type="match status" value="1"/>
</dbReference>
<dbReference type="EMBL" id="WKPI01000023">
    <property type="protein sequence ID" value="MSC33890.1"/>
    <property type="molecule type" value="Genomic_DNA"/>
</dbReference>
<keyword evidence="1" id="KW-1133">Transmembrane helix</keyword>
<evidence type="ECO:0000313" key="6">
    <source>
        <dbReference type="Proteomes" id="UP000480929"/>
    </source>
</evidence>
<dbReference type="AlphaFoldDB" id="A0A6N7S960"/>